<dbReference type="InterPro" id="IPR001633">
    <property type="entry name" value="EAL_dom"/>
</dbReference>
<dbReference type="PANTHER" id="PTHR33121">
    <property type="entry name" value="CYCLIC DI-GMP PHOSPHODIESTERASE PDEF"/>
    <property type="match status" value="1"/>
</dbReference>
<accession>A0ABT5W2S0</accession>
<gene>
    <name evidence="2" type="ORF">PNH38_06900</name>
</gene>
<sequence>MLNTNGAILEDIIRERRFRHVFQPLYVLENWQIFGYEALLRCEFFQNPECLFQWAMAEDKLYDLDICSIDRALTSFYVEHTQLFVNAYPSTITHPSFPDFLEKIRNCSFSNRNIVLEINEAQKVSDVGLLKEKIRFLKSKKYAIALDDFGKGETSMRTVMELEPDFVKLDRFYAVDLSVSKEKQNEIQLLLEFCQPRNIYVVLEGIEEPKDLAMAKALGIHLGQGYLLGKPSPVRGVN</sequence>
<organism evidence="2 3">
    <name type="scientific">Anoxybacteroides rupiense</name>
    <dbReference type="NCBI Taxonomy" id="311460"/>
    <lineage>
        <taxon>Bacteria</taxon>
        <taxon>Bacillati</taxon>
        <taxon>Bacillota</taxon>
        <taxon>Bacilli</taxon>
        <taxon>Bacillales</taxon>
        <taxon>Anoxybacillaceae</taxon>
        <taxon>Anoxybacteroides</taxon>
    </lineage>
</organism>
<dbReference type="Gene3D" id="3.20.20.450">
    <property type="entry name" value="EAL domain"/>
    <property type="match status" value="1"/>
</dbReference>
<dbReference type="CDD" id="cd01948">
    <property type="entry name" value="EAL"/>
    <property type="match status" value="1"/>
</dbReference>
<dbReference type="SUPFAM" id="SSF141868">
    <property type="entry name" value="EAL domain-like"/>
    <property type="match status" value="1"/>
</dbReference>
<comment type="caution">
    <text evidence="2">The sequence shown here is derived from an EMBL/GenBank/DDBJ whole genome shotgun (WGS) entry which is preliminary data.</text>
</comment>
<keyword evidence="3" id="KW-1185">Reference proteome</keyword>
<dbReference type="InterPro" id="IPR050706">
    <property type="entry name" value="Cyclic-di-GMP_PDE-like"/>
</dbReference>
<name>A0ABT5W2S0_9BACL</name>
<feature type="domain" description="EAL" evidence="1">
    <location>
        <begin position="2"/>
        <end position="238"/>
    </location>
</feature>
<evidence type="ECO:0000259" key="1">
    <source>
        <dbReference type="PROSITE" id="PS50883"/>
    </source>
</evidence>
<reference evidence="2 3" key="1">
    <citation type="submission" date="2023-01" db="EMBL/GenBank/DDBJ databases">
        <title>Genome-based reclassification of Anoxybacillus geothermalis as a later heterotypic synonym of Anoxybacillus rupiensis.</title>
        <authorList>
            <person name="Inan Bektas K."/>
            <person name="Canakci S."/>
            <person name="Belduz A.A."/>
            <person name="Guler H.H."/>
        </authorList>
    </citation>
    <scope>NUCLEOTIDE SEQUENCE [LARGE SCALE GENOMIC DNA]</scope>
    <source>
        <strain evidence="2 3">DSM 17127</strain>
    </source>
</reference>
<dbReference type="PANTHER" id="PTHR33121:SF76">
    <property type="entry name" value="SIGNALING PROTEIN"/>
    <property type="match status" value="1"/>
</dbReference>
<evidence type="ECO:0000313" key="2">
    <source>
        <dbReference type="EMBL" id="MDE8563616.1"/>
    </source>
</evidence>
<dbReference type="PROSITE" id="PS50883">
    <property type="entry name" value="EAL"/>
    <property type="match status" value="1"/>
</dbReference>
<protein>
    <submittedName>
        <fullName evidence="2">EAL domain-containing protein</fullName>
    </submittedName>
</protein>
<dbReference type="Pfam" id="PF00563">
    <property type="entry name" value="EAL"/>
    <property type="match status" value="1"/>
</dbReference>
<dbReference type="SMART" id="SM00052">
    <property type="entry name" value="EAL"/>
    <property type="match status" value="1"/>
</dbReference>
<dbReference type="RefSeq" id="WP_066148520.1">
    <property type="nucleotide sequence ID" value="NZ_JACIDF010000008.1"/>
</dbReference>
<dbReference type="EMBL" id="JAQOTG010000004">
    <property type="protein sequence ID" value="MDE8563616.1"/>
    <property type="molecule type" value="Genomic_DNA"/>
</dbReference>
<dbReference type="InterPro" id="IPR035919">
    <property type="entry name" value="EAL_sf"/>
</dbReference>
<dbReference type="Proteomes" id="UP001213979">
    <property type="component" value="Unassembled WGS sequence"/>
</dbReference>
<evidence type="ECO:0000313" key="3">
    <source>
        <dbReference type="Proteomes" id="UP001213979"/>
    </source>
</evidence>
<proteinExistence type="predicted"/>